<accession>A0ABT3E5G9</accession>
<dbReference type="InterPro" id="IPR037143">
    <property type="entry name" value="4-PPantetheinyl_Trfase_dom_sf"/>
</dbReference>
<feature type="domain" description="4'-phosphopantetheinyl transferase" evidence="9">
    <location>
        <begin position="6"/>
        <end position="106"/>
    </location>
</feature>
<organism evidence="10 11">
    <name type="scientific">Weissella ceti</name>
    <dbReference type="NCBI Taxonomy" id="759620"/>
    <lineage>
        <taxon>Bacteria</taxon>
        <taxon>Bacillati</taxon>
        <taxon>Bacillota</taxon>
        <taxon>Bacilli</taxon>
        <taxon>Lactobacillales</taxon>
        <taxon>Lactobacillaceae</taxon>
        <taxon>Weissella</taxon>
    </lineage>
</organism>
<comment type="caution">
    <text evidence="10">The sequence shown here is derived from an EMBL/GenBank/DDBJ whole genome shotgun (WGS) entry which is preliminary data.</text>
</comment>
<evidence type="ECO:0000256" key="8">
    <source>
        <dbReference type="HAMAP-Rule" id="MF_00101"/>
    </source>
</evidence>
<evidence type="ECO:0000256" key="2">
    <source>
        <dbReference type="ARBA" id="ARBA00022679"/>
    </source>
</evidence>
<dbReference type="NCBIfam" id="TIGR00516">
    <property type="entry name" value="acpS"/>
    <property type="match status" value="1"/>
</dbReference>
<dbReference type="InterPro" id="IPR004568">
    <property type="entry name" value="Ppantetheine-prot_Trfase_dom"/>
</dbReference>
<proteinExistence type="inferred from homology"/>
<dbReference type="Pfam" id="PF01648">
    <property type="entry name" value="ACPS"/>
    <property type="match status" value="1"/>
</dbReference>
<dbReference type="EMBL" id="JAOZFE010000006">
    <property type="protein sequence ID" value="MCW0953620.1"/>
    <property type="molecule type" value="Genomic_DNA"/>
</dbReference>
<dbReference type="Gene3D" id="3.90.470.20">
    <property type="entry name" value="4'-phosphopantetheinyl transferase domain"/>
    <property type="match status" value="1"/>
</dbReference>
<comment type="function">
    <text evidence="8">Transfers the 4'-phosphopantetheine moiety from coenzyme A to a Ser of acyl-carrier-protein.</text>
</comment>
<comment type="cofactor">
    <cofactor evidence="8">
        <name>Mg(2+)</name>
        <dbReference type="ChEBI" id="CHEBI:18420"/>
    </cofactor>
</comment>
<evidence type="ECO:0000256" key="5">
    <source>
        <dbReference type="ARBA" id="ARBA00022842"/>
    </source>
</evidence>
<name>A0ABT3E5G9_9LACO</name>
<dbReference type="GO" id="GO:0008897">
    <property type="term" value="F:holo-[acyl-carrier-protein] synthase activity"/>
    <property type="evidence" value="ECO:0007669"/>
    <property type="project" value="UniProtKB-EC"/>
</dbReference>
<keyword evidence="5 8" id="KW-0460">Magnesium</keyword>
<dbReference type="RefSeq" id="WP_264336107.1">
    <property type="nucleotide sequence ID" value="NZ_CP074441.1"/>
</dbReference>
<gene>
    <name evidence="8 10" type="primary">acpS</name>
    <name evidence="10" type="ORF">OIT44_06050</name>
</gene>
<dbReference type="HAMAP" id="MF_00101">
    <property type="entry name" value="AcpS"/>
    <property type="match status" value="1"/>
</dbReference>
<dbReference type="Proteomes" id="UP001526225">
    <property type="component" value="Unassembled WGS sequence"/>
</dbReference>
<keyword evidence="2 8" id="KW-0808">Transferase</keyword>
<keyword evidence="7 8" id="KW-0275">Fatty acid biosynthesis</keyword>
<comment type="subcellular location">
    <subcellularLocation>
        <location evidence="8">Cytoplasm</location>
    </subcellularLocation>
</comment>
<keyword evidence="3 8" id="KW-0479">Metal-binding</keyword>
<dbReference type="NCBIfam" id="TIGR00556">
    <property type="entry name" value="pantethn_trn"/>
    <property type="match status" value="1"/>
</dbReference>
<keyword evidence="1 8" id="KW-0444">Lipid biosynthesis</keyword>
<evidence type="ECO:0000256" key="7">
    <source>
        <dbReference type="ARBA" id="ARBA00023160"/>
    </source>
</evidence>
<comment type="similarity">
    <text evidence="8">Belongs to the P-Pant transferase superfamily. AcpS family.</text>
</comment>
<evidence type="ECO:0000256" key="6">
    <source>
        <dbReference type="ARBA" id="ARBA00023098"/>
    </source>
</evidence>
<evidence type="ECO:0000256" key="1">
    <source>
        <dbReference type="ARBA" id="ARBA00022516"/>
    </source>
</evidence>
<sequence>MILGHGVDVQSIEAVTAVVARRERFAATILTPAEMALYEQKKGKHQNEFLTGRFSVKEAFSKAVGTGMSQGLGWHDLEIVTGPAGEPVFTQYPNKSKMRVHVSISHSADTVFSSVILEQANEN</sequence>
<evidence type="ECO:0000313" key="11">
    <source>
        <dbReference type="Proteomes" id="UP001526225"/>
    </source>
</evidence>
<keyword evidence="4 8" id="KW-0276">Fatty acid metabolism</keyword>
<dbReference type="InterPro" id="IPR002582">
    <property type="entry name" value="ACPS"/>
</dbReference>
<feature type="binding site" evidence="8">
    <location>
        <position position="58"/>
    </location>
    <ligand>
        <name>Mg(2+)</name>
        <dbReference type="ChEBI" id="CHEBI:18420"/>
    </ligand>
</feature>
<keyword evidence="8" id="KW-0963">Cytoplasm</keyword>
<dbReference type="InterPro" id="IPR008278">
    <property type="entry name" value="4-PPantetheinyl_Trfase_dom"/>
</dbReference>
<evidence type="ECO:0000256" key="4">
    <source>
        <dbReference type="ARBA" id="ARBA00022832"/>
    </source>
</evidence>
<feature type="binding site" evidence="8">
    <location>
        <position position="8"/>
    </location>
    <ligand>
        <name>Mg(2+)</name>
        <dbReference type="ChEBI" id="CHEBI:18420"/>
    </ligand>
</feature>
<keyword evidence="6 8" id="KW-0443">Lipid metabolism</keyword>
<evidence type="ECO:0000256" key="3">
    <source>
        <dbReference type="ARBA" id="ARBA00022723"/>
    </source>
</evidence>
<protein>
    <recommendedName>
        <fullName evidence="8">Holo-[acyl-carrier-protein] synthase</fullName>
        <shortName evidence="8">Holo-ACP synthase</shortName>
        <ecNumber evidence="8">2.7.8.7</ecNumber>
    </recommendedName>
    <alternativeName>
        <fullName evidence="8">4'-phosphopantetheinyl transferase AcpS</fullName>
    </alternativeName>
</protein>
<reference evidence="10 11" key="1">
    <citation type="submission" date="2022-10" db="EMBL/GenBank/DDBJ databases">
        <title>Weissella fermenti sp. nov., isolated from fermented cabbage.</title>
        <authorList>
            <person name="Lee J.K."/>
            <person name="Baek J.H."/>
            <person name="Choi D.G."/>
            <person name="Kim J.M."/>
            <person name="Jeon C.O."/>
        </authorList>
    </citation>
    <scope>NUCLEOTIDE SEQUENCE [LARGE SCALE GENOMIC DNA]</scope>
    <source>
        <strain evidence="10 11">KACC 18534</strain>
    </source>
</reference>
<evidence type="ECO:0000259" key="9">
    <source>
        <dbReference type="Pfam" id="PF01648"/>
    </source>
</evidence>
<comment type="catalytic activity">
    <reaction evidence="8">
        <text>apo-[ACP] + CoA = holo-[ACP] + adenosine 3',5'-bisphosphate + H(+)</text>
        <dbReference type="Rhea" id="RHEA:12068"/>
        <dbReference type="Rhea" id="RHEA-COMP:9685"/>
        <dbReference type="Rhea" id="RHEA-COMP:9690"/>
        <dbReference type="ChEBI" id="CHEBI:15378"/>
        <dbReference type="ChEBI" id="CHEBI:29999"/>
        <dbReference type="ChEBI" id="CHEBI:57287"/>
        <dbReference type="ChEBI" id="CHEBI:58343"/>
        <dbReference type="ChEBI" id="CHEBI:64479"/>
        <dbReference type="EC" id="2.7.8.7"/>
    </reaction>
</comment>
<keyword evidence="11" id="KW-1185">Reference proteome</keyword>
<dbReference type="SUPFAM" id="SSF56214">
    <property type="entry name" value="4'-phosphopantetheinyl transferase"/>
    <property type="match status" value="1"/>
</dbReference>
<evidence type="ECO:0000313" key="10">
    <source>
        <dbReference type="EMBL" id="MCW0953620.1"/>
    </source>
</evidence>
<dbReference type="EC" id="2.7.8.7" evidence="8"/>